<feature type="signal peptide" evidence="8">
    <location>
        <begin position="1"/>
        <end position="31"/>
    </location>
</feature>
<keyword evidence="8" id="KW-0732">Signal</keyword>
<evidence type="ECO:0000256" key="4">
    <source>
        <dbReference type="ARBA" id="ARBA00023024"/>
    </source>
</evidence>
<dbReference type="SUPFAM" id="SSF51445">
    <property type="entry name" value="(Trans)glycosidases"/>
    <property type="match status" value="1"/>
</dbReference>
<proteinExistence type="inferred from homology"/>
<comment type="catalytic activity">
    <reaction evidence="1">
        <text>Random endo-hydrolysis of N-acetyl-beta-D-glucosaminide (1-&gt;4)-beta-linkages in chitin and chitodextrins.</text>
        <dbReference type="EC" id="3.2.1.14"/>
    </reaction>
</comment>
<reference evidence="10 11" key="1">
    <citation type="submission" date="2019-07" db="EMBL/GenBank/DDBJ databases">
        <title>Whole genome shotgun sequence of Cellulomonas composti NBRC 100758.</title>
        <authorList>
            <person name="Hosoyama A."/>
            <person name="Uohara A."/>
            <person name="Ohji S."/>
            <person name="Ichikawa N."/>
        </authorList>
    </citation>
    <scope>NUCLEOTIDE SEQUENCE [LARGE SCALE GENOMIC DNA]</scope>
    <source>
        <strain evidence="10 11">NBRC 100758</strain>
    </source>
</reference>
<gene>
    <name evidence="10" type="ORF">CCO02nite_15110</name>
</gene>
<dbReference type="Gene3D" id="3.10.50.10">
    <property type="match status" value="1"/>
</dbReference>
<dbReference type="GO" id="GO:0005975">
    <property type="term" value="P:carbohydrate metabolic process"/>
    <property type="evidence" value="ECO:0007669"/>
    <property type="project" value="InterPro"/>
</dbReference>
<keyword evidence="11" id="KW-1185">Reference proteome</keyword>
<dbReference type="AlphaFoldDB" id="A0A511JAX2"/>
<dbReference type="Gene3D" id="3.20.20.80">
    <property type="entry name" value="Glycosidases"/>
    <property type="match status" value="1"/>
</dbReference>
<dbReference type="RefSeq" id="WP_146842512.1">
    <property type="nucleotide sequence ID" value="NZ_BJWG01000005.1"/>
</dbReference>
<evidence type="ECO:0000259" key="9">
    <source>
        <dbReference type="PROSITE" id="PS51910"/>
    </source>
</evidence>
<dbReference type="InterPro" id="IPR050314">
    <property type="entry name" value="Glycosyl_Hydrlase_18"/>
</dbReference>
<dbReference type="InterPro" id="IPR001223">
    <property type="entry name" value="Glyco_hydro18_cat"/>
</dbReference>
<dbReference type="PANTHER" id="PTHR11177">
    <property type="entry name" value="CHITINASE"/>
    <property type="match status" value="1"/>
</dbReference>
<dbReference type="EMBL" id="BJWG01000005">
    <property type="protein sequence ID" value="GEL94853.1"/>
    <property type="molecule type" value="Genomic_DNA"/>
</dbReference>
<accession>A0A511JAX2</accession>
<dbReference type="PROSITE" id="PS51910">
    <property type="entry name" value="GH18_2"/>
    <property type="match status" value="1"/>
</dbReference>
<dbReference type="SMART" id="SM00636">
    <property type="entry name" value="Glyco_18"/>
    <property type="match status" value="1"/>
</dbReference>
<evidence type="ECO:0000256" key="5">
    <source>
        <dbReference type="ARBA" id="ARBA00023295"/>
    </source>
</evidence>
<dbReference type="InterPro" id="IPR006311">
    <property type="entry name" value="TAT_signal"/>
</dbReference>
<sequence>MRRSRRTATTTAAVVALGLGAALVAPLPAQAGSSRPSPDVPNKVLTAYFADWDVYGRGYYVKDIPATKLNVIQYAFGVPGYDAATGKASCDVLDPWADYQQVYWTGENTVDGVADDPGNPDQHVFGNFNQLRKLKAANPHLKVEISLGGWTKSTWFSTLASTPQLRTAFVSSCIDTFIKGDLPGGGWPENAGGAGAAAGLFDGIDLDWEYPTQVADGNVNPTAADRHNATLLAAEFRKQLDAYGRTTGKHYLLTAALPAATSSTKYYELKQFSSYLDWVNVMTYDFNVASGPKASHNTLFTRDPRDPNASNLTWNTVGTVVHYLANGVPANKIVVGVPFYAQQYLRTSTRNNGLYSAFDNTGTDPNSLTVDVAPQPSYHALVDEGGYVNDAGTVGGAGYTAHWNPLAGEPYLFSPAAAHPNLTTGPATVPTFIAYSSPRSIGERAKLIRALHLRGAMAWELSQDSDSHALISALAPVLQ</sequence>
<evidence type="ECO:0000256" key="2">
    <source>
        <dbReference type="ARBA" id="ARBA00012729"/>
    </source>
</evidence>
<dbReference type="CDD" id="cd06548">
    <property type="entry name" value="GH18_chitinase"/>
    <property type="match status" value="1"/>
</dbReference>
<dbReference type="InterPro" id="IPR029070">
    <property type="entry name" value="Chitinase_insertion_sf"/>
</dbReference>
<evidence type="ECO:0000256" key="1">
    <source>
        <dbReference type="ARBA" id="ARBA00000822"/>
    </source>
</evidence>
<name>A0A511JAX2_9CELL</name>
<feature type="domain" description="GH18" evidence="9">
    <location>
        <begin position="43"/>
        <end position="479"/>
    </location>
</feature>
<evidence type="ECO:0000256" key="7">
    <source>
        <dbReference type="RuleBase" id="RU004453"/>
    </source>
</evidence>
<comment type="caution">
    <text evidence="10">The sequence shown here is derived from an EMBL/GenBank/DDBJ whole genome shotgun (WGS) entry which is preliminary data.</text>
</comment>
<protein>
    <recommendedName>
        <fullName evidence="2">chitinase</fullName>
        <ecNumber evidence="2">3.2.1.14</ecNumber>
    </recommendedName>
</protein>
<dbReference type="PROSITE" id="PS01095">
    <property type="entry name" value="GH18_1"/>
    <property type="match status" value="1"/>
</dbReference>
<dbReference type="PANTHER" id="PTHR11177:SF317">
    <property type="entry name" value="CHITINASE 12-RELATED"/>
    <property type="match status" value="1"/>
</dbReference>
<dbReference type="Proteomes" id="UP000321720">
    <property type="component" value="Unassembled WGS sequence"/>
</dbReference>
<feature type="chain" id="PRO_5021988869" description="chitinase" evidence="8">
    <location>
        <begin position="32"/>
        <end position="479"/>
    </location>
</feature>
<evidence type="ECO:0000313" key="11">
    <source>
        <dbReference type="Proteomes" id="UP000321720"/>
    </source>
</evidence>
<evidence type="ECO:0000313" key="10">
    <source>
        <dbReference type="EMBL" id="GEL94853.1"/>
    </source>
</evidence>
<dbReference type="Pfam" id="PF00704">
    <property type="entry name" value="Glyco_hydro_18"/>
    <property type="match status" value="1"/>
</dbReference>
<dbReference type="EC" id="3.2.1.14" evidence="2"/>
<keyword evidence="4" id="KW-0119">Carbohydrate metabolism</keyword>
<dbReference type="PROSITE" id="PS51318">
    <property type="entry name" value="TAT"/>
    <property type="match status" value="1"/>
</dbReference>
<dbReference type="OrthoDB" id="99456at2"/>
<evidence type="ECO:0000256" key="6">
    <source>
        <dbReference type="RuleBase" id="RU000489"/>
    </source>
</evidence>
<dbReference type="InterPro" id="IPR011583">
    <property type="entry name" value="Chitinase_II/V-like_cat"/>
</dbReference>
<dbReference type="InterPro" id="IPR001579">
    <property type="entry name" value="Glyco_hydro_18_chit_AS"/>
</dbReference>
<evidence type="ECO:0000256" key="3">
    <source>
        <dbReference type="ARBA" id="ARBA00022801"/>
    </source>
</evidence>
<dbReference type="GO" id="GO:0008843">
    <property type="term" value="F:endochitinase activity"/>
    <property type="evidence" value="ECO:0007669"/>
    <property type="project" value="UniProtKB-EC"/>
</dbReference>
<comment type="similarity">
    <text evidence="7">Belongs to the glycosyl hydrolase 18 family.</text>
</comment>
<keyword evidence="4" id="KW-0146">Chitin degradation</keyword>
<dbReference type="InterPro" id="IPR017853">
    <property type="entry name" value="GH"/>
</dbReference>
<organism evidence="10 11">
    <name type="scientific">Cellulomonas composti</name>
    <dbReference type="NCBI Taxonomy" id="266130"/>
    <lineage>
        <taxon>Bacteria</taxon>
        <taxon>Bacillati</taxon>
        <taxon>Actinomycetota</taxon>
        <taxon>Actinomycetes</taxon>
        <taxon>Micrococcales</taxon>
        <taxon>Cellulomonadaceae</taxon>
        <taxon>Cellulomonas</taxon>
    </lineage>
</organism>
<evidence type="ECO:0000256" key="8">
    <source>
        <dbReference type="SAM" id="SignalP"/>
    </source>
</evidence>
<dbReference type="GO" id="GO:0006032">
    <property type="term" value="P:chitin catabolic process"/>
    <property type="evidence" value="ECO:0007669"/>
    <property type="project" value="UniProtKB-KW"/>
</dbReference>
<keyword evidence="3 6" id="KW-0378">Hydrolase</keyword>
<dbReference type="GO" id="GO:0008061">
    <property type="term" value="F:chitin binding"/>
    <property type="evidence" value="ECO:0007669"/>
    <property type="project" value="InterPro"/>
</dbReference>
<keyword evidence="4" id="KW-0624">Polysaccharide degradation</keyword>
<keyword evidence="5 6" id="KW-0326">Glycosidase</keyword>